<dbReference type="PROSITE" id="PS50109">
    <property type="entry name" value="HIS_KIN"/>
    <property type="match status" value="1"/>
</dbReference>
<evidence type="ECO:0000313" key="15">
    <source>
        <dbReference type="EMBL" id="MDR7085644.1"/>
    </source>
</evidence>
<proteinExistence type="predicted"/>
<evidence type="ECO:0000256" key="5">
    <source>
        <dbReference type="ARBA" id="ARBA00022679"/>
    </source>
</evidence>
<dbReference type="InterPro" id="IPR004358">
    <property type="entry name" value="Sig_transdc_His_kin-like_C"/>
</dbReference>
<evidence type="ECO:0000256" key="2">
    <source>
        <dbReference type="ARBA" id="ARBA00004236"/>
    </source>
</evidence>
<accession>A0ABU1UKD9</accession>
<dbReference type="PANTHER" id="PTHR45436">
    <property type="entry name" value="SENSOR HISTIDINE KINASE YKOH"/>
    <property type="match status" value="1"/>
</dbReference>
<dbReference type="EMBL" id="JAVDWH010000001">
    <property type="protein sequence ID" value="MDR7085644.1"/>
    <property type="molecule type" value="Genomic_DNA"/>
</dbReference>
<dbReference type="SUPFAM" id="SSF55874">
    <property type="entry name" value="ATPase domain of HSP90 chaperone/DNA topoisomerase II/histidine kinase"/>
    <property type="match status" value="1"/>
</dbReference>
<dbReference type="InterPro" id="IPR036890">
    <property type="entry name" value="HATPase_C_sf"/>
</dbReference>
<dbReference type="InterPro" id="IPR003661">
    <property type="entry name" value="HisK_dim/P_dom"/>
</dbReference>
<evidence type="ECO:0000256" key="8">
    <source>
        <dbReference type="ARBA" id="ARBA00022989"/>
    </source>
</evidence>
<evidence type="ECO:0000256" key="12">
    <source>
        <dbReference type="SAM" id="Phobius"/>
    </source>
</evidence>
<protein>
    <recommendedName>
        <fullName evidence="3">histidine kinase</fullName>
        <ecNumber evidence="3">2.7.13.3</ecNumber>
    </recommendedName>
</protein>
<evidence type="ECO:0000256" key="11">
    <source>
        <dbReference type="SAM" id="MobiDB-lite"/>
    </source>
</evidence>
<comment type="catalytic activity">
    <reaction evidence="1">
        <text>ATP + protein L-histidine = ADP + protein N-phospho-L-histidine.</text>
        <dbReference type="EC" id="2.7.13.3"/>
    </reaction>
</comment>
<dbReference type="Pfam" id="PF00512">
    <property type="entry name" value="HisKA"/>
    <property type="match status" value="1"/>
</dbReference>
<evidence type="ECO:0000256" key="3">
    <source>
        <dbReference type="ARBA" id="ARBA00012438"/>
    </source>
</evidence>
<dbReference type="Pfam" id="PF02518">
    <property type="entry name" value="HATPase_c"/>
    <property type="match status" value="1"/>
</dbReference>
<dbReference type="RefSeq" id="WP_309966342.1">
    <property type="nucleotide sequence ID" value="NZ_JAVDWH010000001.1"/>
</dbReference>
<feature type="region of interest" description="Disordered" evidence="11">
    <location>
        <begin position="434"/>
        <end position="458"/>
    </location>
</feature>
<evidence type="ECO:0000313" key="16">
    <source>
        <dbReference type="Proteomes" id="UP001257739"/>
    </source>
</evidence>
<gene>
    <name evidence="15" type="ORF">J2X11_000483</name>
</gene>
<dbReference type="CDD" id="cd00082">
    <property type="entry name" value="HisKA"/>
    <property type="match status" value="1"/>
</dbReference>
<evidence type="ECO:0000259" key="13">
    <source>
        <dbReference type="PROSITE" id="PS50109"/>
    </source>
</evidence>
<dbReference type="Gene3D" id="3.30.565.10">
    <property type="entry name" value="Histidine kinase-like ATPase, C-terminal domain"/>
    <property type="match status" value="1"/>
</dbReference>
<dbReference type="EC" id="2.7.13.3" evidence="3"/>
<dbReference type="InterPro" id="IPR005467">
    <property type="entry name" value="His_kinase_dom"/>
</dbReference>
<dbReference type="SMART" id="SM00304">
    <property type="entry name" value="HAMP"/>
    <property type="match status" value="1"/>
</dbReference>
<dbReference type="SMART" id="SM00387">
    <property type="entry name" value="HATPase_c"/>
    <property type="match status" value="1"/>
</dbReference>
<dbReference type="Gene3D" id="1.10.287.130">
    <property type="match status" value="1"/>
</dbReference>
<evidence type="ECO:0000256" key="6">
    <source>
        <dbReference type="ARBA" id="ARBA00022692"/>
    </source>
</evidence>
<comment type="subcellular location">
    <subcellularLocation>
        <location evidence="2">Cell membrane</location>
    </subcellularLocation>
</comment>
<dbReference type="Pfam" id="PF00672">
    <property type="entry name" value="HAMP"/>
    <property type="match status" value="1"/>
</dbReference>
<keyword evidence="6 12" id="KW-0812">Transmembrane</keyword>
<dbReference type="PRINTS" id="PR00344">
    <property type="entry name" value="BCTRLSENSOR"/>
</dbReference>
<dbReference type="Gene3D" id="6.10.340.10">
    <property type="match status" value="1"/>
</dbReference>
<dbReference type="InterPro" id="IPR050428">
    <property type="entry name" value="TCS_sensor_his_kinase"/>
</dbReference>
<dbReference type="PROSITE" id="PS50885">
    <property type="entry name" value="HAMP"/>
    <property type="match status" value="1"/>
</dbReference>
<feature type="transmembrane region" description="Helical" evidence="12">
    <location>
        <begin position="130"/>
        <end position="151"/>
    </location>
</feature>
<dbReference type="CDD" id="cd00075">
    <property type="entry name" value="HATPase"/>
    <property type="match status" value="1"/>
</dbReference>
<dbReference type="InterPro" id="IPR003594">
    <property type="entry name" value="HATPase_dom"/>
</dbReference>
<sequence>MIEPFRQLVRPLTSRMSLALRVAILTTLSVALTLGALSAIVYVTVASEFKSSLDDSMFRRANDAVAANYVPSEKNDAEDALTGVKAFVVRGGELFAPATADRDFPFDHHEVAVSIGTEKRSMRTLTYNGVSYRVVAVSASPGVALVLAQPMESIERALDRLKVILLLSSAAGVALAGIAGWAVAANGLRPVRRLTAATERVARTQELRPIEVSGSDELARLTTSFNSMLQALDASQHRQRQLVADAGHELRTPLTSLRTNIELIGQAADNDERSLSTEERHEIMGDVRSQLEEMTTLVGDLVELARDEPMRRDPEPLDFADVVTQSADRVRLRAPAVTFDVELEPWLVFGEAQLLERAVTNLLDNAAKWSPDGSTVRVRLDQGVLTVADQGPGIDAADLPHVFDRFYRSSEARTLPGSGLGLSIVRRAADRHGGTVEASSGNGGGTLFTLTLPGSDDD</sequence>
<dbReference type="SMART" id="SM00388">
    <property type="entry name" value="HisKA"/>
    <property type="match status" value="1"/>
</dbReference>
<evidence type="ECO:0000256" key="1">
    <source>
        <dbReference type="ARBA" id="ARBA00000085"/>
    </source>
</evidence>
<keyword evidence="7 15" id="KW-0418">Kinase</keyword>
<keyword evidence="10 12" id="KW-0472">Membrane</keyword>
<evidence type="ECO:0000256" key="4">
    <source>
        <dbReference type="ARBA" id="ARBA00022553"/>
    </source>
</evidence>
<dbReference type="SUPFAM" id="SSF158472">
    <property type="entry name" value="HAMP domain-like"/>
    <property type="match status" value="1"/>
</dbReference>
<dbReference type="InterPro" id="IPR003660">
    <property type="entry name" value="HAMP_dom"/>
</dbReference>
<dbReference type="PANTHER" id="PTHR45436:SF5">
    <property type="entry name" value="SENSOR HISTIDINE KINASE TRCS"/>
    <property type="match status" value="1"/>
</dbReference>
<evidence type="ECO:0000259" key="14">
    <source>
        <dbReference type="PROSITE" id="PS50885"/>
    </source>
</evidence>
<feature type="domain" description="HAMP" evidence="14">
    <location>
        <begin position="185"/>
        <end position="237"/>
    </location>
</feature>
<keyword evidence="8 12" id="KW-1133">Transmembrane helix</keyword>
<keyword evidence="4" id="KW-0597">Phosphoprotein</keyword>
<evidence type="ECO:0000256" key="9">
    <source>
        <dbReference type="ARBA" id="ARBA00023012"/>
    </source>
</evidence>
<keyword evidence="5 15" id="KW-0808">Transferase</keyword>
<comment type="caution">
    <text evidence="15">The sequence shown here is derived from an EMBL/GenBank/DDBJ whole genome shotgun (WGS) entry which is preliminary data.</text>
</comment>
<dbReference type="InterPro" id="IPR036097">
    <property type="entry name" value="HisK_dim/P_sf"/>
</dbReference>
<evidence type="ECO:0000256" key="10">
    <source>
        <dbReference type="ARBA" id="ARBA00023136"/>
    </source>
</evidence>
<keyword evidence="16" id="KW-1185">Reference proteome</keyword>
<evidence type="ECO:0000256" key="7">
    <source>
        <dbReference type="ARBA" id="ARBA00022777"/>
    </source>
</evidence>
<feature type="domain" description="Histidine kinase" evidence="13">
    <location>
        <begin position="245"/>
        <end position="456"/>
    </location>
</feature>
<keyword evidence="9" id="KW-0902">Two-component regulatory system</keyword>
<dbReference type="Proteomes" id="UP001257739">
    <property type="component" value="Unassembled WGS sequence"/>
</dbReference>
<dbReference type="CDD" id="cd06225">
    <property type="entry name" value="HAMP"/>
    <property type="match status" value="1"/>
</dbReference>
<feature type="compositionally biased region" description="Low complexity" evidence="11">
    <location>
        <begin position="447"/>
        <end position="458"/>
    </location>
</feature>
<dbReference type="GO" id="GO:0004673">
    <property type="term" value="F:protein histidine kinase activity"/>
    <property type="evidence" value="ECO:0007669"/>
    <property type="project" value="UniProtKB-EC"/>
</dbReference>
<dbReference type="SUPFAM" id="SSF47384">
    <property type="entry name" value="Homodimeric domain of signal transducing histidine kinase"/>
    <property type="match status" value="1"/>
</dbReference>
<name>A0ABU1UKD9_9ACTN</name>
<feature type="transmembrane region" description="Helical" evidence="12">
    <location>
        <begin position="20"/>
        <end position="45"/>
    </location>
</feature>
<reference evidence="15 16" key="1">
    <citation type="submission" date="2023-07" db="EMBL/GenBank/DDBJ databases">
        <title>Sorghum-associated microbial communities from plants grown in Nebraska, USA.</title>
        <authorList>
            <person name="Schachtman D."/>
        </authorList>
    </citation>
    <scope>NUCLEOTIDE SEQUENCE [LARGE SCALE GENOMIC DNA]</scope>
    <source>
        <strain evidence="15 16">BE248</strain>
    </source>
</reference>
<organism evidence="15 16">
    <name type="scientific">Aeromicrobium panaciterrae</name>
    <dbReference type="NCBI Taxonomy" id="363861"/>
    <lineage>
        <taxon>Bacteria</taxon>
        <taxon>Bacillati</taxon>
        <taxon>Actinomycetota</taxon>
        <taxon>Actinomycetes</taxon>
        <taxon>Propionibacteriales</taxon>
        <taxon>Nocardioidaceae</taxon>
        <taxon>Aeromicrobium</taxon>
    </lineage>
</organism>
<feature type="transmembrane region" description="Helical" evidence="12">
    <location>
        <begin position="163"/>
        <end position="184"/>
    </location>
</feature>